<dbReference type="PANTHER" id="PTHR43805:SF1">
    <property type="entry name" value="GP-PDE DOMAIN-CONTAINING PROTEIN"/>
    <property type="match status" value="1"/>
</dbReference>
<dbReference type="Gene3D" id="3.20.20.190">
    <property type="entry name" value="Phosphatidylinositol (PI) phosphodiesterase"/>
    <property type="match status" value="1"/>
</dbReference>
<dbReference type="CDD" id="cd08570">
    <property type="entry name" value="GDPD_YPL206cp_fungi"/>
    <property type="match status" value="1"/>
</dbReference>
<dbReference type="GO" id="GO:0006629">
    <property type="term" value="P:lipid metabolic process"/>
    <property type="evidence" value="ECO:0007669"/>
    <property type="project" value="InterPro"/>
</dbReference>
<organism evidence="2 3">
    <name type="scientific">Postia placenta MAD-698-R-SB12</name>
    <dbReference type="NCBI Taxonomy" id="670580"/>
    <lineage>
        <taxon>Eukaryota</taxon>
        <taxon>Fungi</taxon>
        <taxon>Dikarya</taxon>
        <taxon>Basidiomycota</taxon>
        <taxon>Agaricomycotina</taxon>
        <taxon>Agaricomycetes</taxon>
        <taxon>Polyporales</taxon>
        <taxon>Adustoporiaceae</taxon>
        <taxon>Rhodonia</taxon>
    </lineage>
</organism>
<evidence type="ECO:0000259" key="1">
    <source>
        <dbReference type="PROSITE" id="PS51704"/>
    </source>
</evidence>
<dbReference type="InterPro" id="IPR030395">
    <property type="entry name" value="GP_PDE_dom"/>
</dbReference>
<dbReference type="OrthoDB" id="1058301at2759"/>
<gene>
    <name evidence="2" type="ORF">POSPLADRAFT_1184953</name>
</gene>
<dbReference type="Pfam" id="PF03009">
    <property type="entry name" value="GDPD"/>
    <property type="match status" value="1"/>
</dbReference>
<dbReference type="Proteomes" id="UP000194127">
    <property type="component" value="Unassembled WGS sequence"/>
</dbReference>
<evidence type="ECO:0000313" key="2">
    <source>
        <dbReference type="EMBL" id="OSX58642.1"/>
    </source>
</evidence>
<dbReference type="PANTHER" id="PTHR43805">
    <property type="entry name" value="GLYCEROPHOSPHORYL DIESTER PHOSPHODIESTERASE"/>
    <property type="match status" value="1"/>
</dbReference>
<dbReference type="InterPro" id="IPR017946">
    <property type="entry name" value="PLC-like_Pdiesterase_TIM-brl"/>
</dbReference>
<keyword evidence="3" id="KW-1185">Reference proteome</keyword>
<dbReference type="STRING" id="670580.A0A1X6MR37"/>
<reference evidence="2 3" key="1">
    <citation type="submission" date="2017-04" db="EMBL/GenBank/DDBJ databases">
        <title>Genome Sequence of the Model Brown-Rot Fungus Postia placenta SB12.</title>
        <authorList>
            <consortium name="DOE Joint Genome Institute"/>
            <person name="Gaskell J."/>
            <person name="Kersten P."/>
            <person name="Larrondo L.F."/>
            <person name="Canessa P."/>
            <person name="Martinez D."/>
            <person name="Hibbett D."/>
            <person name="Schmoll M."/>
            <person name="Kubicek C.P."/>
            <person name="Martinez A.T."/>
            <person name="Yadav J."/>
            <person name="Master E."/>
            <person name="Magnuson J.K."/>
            <person name="James T."/>
            <person name="Yaver D."/>
            <person name="Berka R."/>
            <person name="Labutti K."/>
            <person name="Lipzen A."/>
            <person name="Aerts A."/>
            <person name="Barry K."/>
            <person name="Henrissat B."/>
            <person name="Blanchette R."/>
            <person name="Grigoriev I."/>
            <person name="Cullen D."/>
        </authorList>
    </citation>
    <scope>NUCLEOTIDE SEQUENCE [LARGE SCALE GENOMIC DNA]</scope>
    <source>
        <strain evidence="2 3">MAD-698-R-SB12</strain>
    </source>
</reference>
<dbReference type="GeneID" id="36334064"/>
<dbReference type="SUPFAM" id="SSF51695">
    <property type="entry name" value="PLC-like phosphodiesterases"/>
    <property type="match status" value="1"/>
</dbReference>
<dbReference type="AlphaFoldDB" id="A0A1X6MR37"/>
<evidence type="ECO:0000313" key="3">
    <source>
        <dbReference type="Proteomes" id="UP000194127"/>
    </source>
</evidence>
<feature type="domain" description="GP-PDE" evidence="1">
    <location>
        <begin position="7"/>
        <end position="250"/>
    </location>
</feature>
<name>A0A1X6MR37_9APHY</name>
<dbReference type="GO" id="GO:0008081">
    <property type="term" value="F:phosphoric diester hydrolase activity"/>
    <property type="evidence" value="ECO:0007669"/>
    <property type="project" value="InterPro"/>
</dbReference>
<proteinExistence type="predicted"/>
<sequence>MASRKLPECWGHRGASAAYPENTLASFEAAIREGADGIESDVHVSRDDVVIMFHDPTLERTTNGKGWIKDKNWYGPDGMEHLRTIKEPHQPIPTFADTVALLMKPENQHMKLNVDVKVSNDPPRLFALMHKIISAQPAWEAALAPRIVLGLWHTHFVLHAREILPYCTMSHIGNDVCLARQFFWDNCVLFSMRFPLMASVEGQRFLRECKAAGKQVAVWTVNDRDEMVEAVRWGVDVILTDVPLTYLELRETLEKDYDRTVAQHSRMFLWTTLRFFYPFVLMRSLLTRFFMARIAGPMQRLPPARAEKAGKA</sequence>
<protein>
    <recommendedName>
        <fullName evidence="1">GP-PDE domain-containing protein</fullName>
    </recommendedName>
</protein>
<dbReference type="EMBL" id="KZ110604">
    <property type="protein sequence ID" value="OSX58642.1"/>
    <property type="molecule type" value="Genomic_DNA"/>
</dbReference>
<accession>A0A1X6MR37</accession>
<dbReference type="PROSITE" id="PS51704">
    <property type="entry name" value="GP_PDE"/>
    <property type="match status" value="1"/>
</dbReference>
<dbReference type="RefSeq" id="XP_024335436.1">
    <property type="nucleotide sequence ID" value="XM_024489115.1"/>
</dbReference>